<evidence type="ECO:0000256" key="2">
    <source>
        <dbReference type="ARBA" id="ARBA00023172"/>
    </source>
</evidence>
<evidence type="ECO:0000259" key="3">
    <source>
        <dbReference type="PROSITE" id="PS51898"/>
    </source>
</evidence>
<dbReference type="Gene3D" id="1.10.443.10">
    <property type="entry name" value="Intergrase catalytic core"/>
    <property type="match status" value="1"/>
</dbReference>
<dbReference type="InterPro" id="IPR050090">
    <property type="entry name" value="Tyrosine_recombinase_XerCD"/>
</dbReference>
<dbReference type="PROSITE" id="PS51898">
    <property type="entry name" value="TYR_RECOMBINASE"/>
    <property type="match status" value="1"/>
</dbReference>
<comment type="caution">
    <text evidence="5">The sequence shown here is derived from an EMBL/GenBank/DDBJ whole genome shotgun (WGS) entry which is preliminary data.</text>
</comment>
<dbReference type="InterPro" id="IPR002104">
    <property type="entry name" value="Integrase_catalytic"/>
</dbReference>
<dbReference type="Gene3D" id="1.10.150.130">
    <property type="match status" value="1"/>
</dbReference>
<gene>
    <name evidence="5" type="ORF">B1B_05131</name>
</gene>
<reference evidence="5" key="2">
    <citation type="journal article" date="2014" name="ISME J.">
        <title>Microbial stratification in low pH oxic and suboxic macroscopic growths along an acid mine drainage.</title>
        <authorList>
            <person name="Mendez-Garcia C."/>
            <person name="Mesa V."/>
            <person name="Sprenger R.R."/>
            <person name="Richter M."/>
            <person name="Diez M.S."/>
            <person name="Solano J."/>
            <person name="Bargiela R."/>
            <person name="Golyshina O.V."/>
            <person name="Manteca A."/>
            <person name="Ramos J.L."/>
            <person name="Gallego J.R."/>
            <person name="Llorente I."/>
            <person name="Martins Dos Santos V.A."/>
            <person name="Jensen O.N."/>
            <person name="Pelaez A.I."/>
            <person name="Sanchez J."/>
            <person name="Ferrer M."/>
        </authorList>
    </citation>
    <scope>NUCLEOTIDE SEQUENCE</scope>
</reference>
<dbReference type="PANTHER" id="PTHR30349">
    <property type="entry name" value="PHAGE INTEGRASE-RELATED"/>
    <property type="match status" value="1"/>
</dbReference>
<protein>
    <submittedName>
        <fullName evidence="5">Site-specific recombinase, phage integrase family</fullName>
    </submittedName>
</protein>
<organism evidence="5">
    <name type="scientific">mine drainage metagenome</name>
    <dbReference type="NCBI Taxonomy" id="410659"/>
    <lineage>
        <taxon>unclassified sequences</taxon>
        <taxon>metagenomes</taxon>
        <taxon>ecological metagenomes</taxon>
    </lineage>
</organism>
<dbReference type="PANTHER" id="PTHR30349:SF94">
    <property type="entry name" value="INTEGRASE_RECOMBINASE HI_1414-RELATED"/>
    <property type="match status" value="1"/>
</dbReference>
<dbReference type="InterPro" id="IPR013762">
    <property type="entry name" value="Integrase-like_cat_sf"/>
</dbReference>
<dbReference type="PROSITE" id="PS51900">
    <property type="entry name" value="CB"/>
    <property type="match status" value="1"/>
</dbReference>
<dbReference type="SUPFAM" id="SSF56349">
    <property type="entry name" value="DNA breaking-rejoining enzymes"/>
    <property type="match status" value="1"/>
</dbReference>
<feature type="domain" description="Tyr recombinase" evidence="3">
    <location>
        <begin position="170"/>
        <end position="335"/>
    </location>
</feature>
<keyword evidence="1" id="KW-0238">DNA-binding</keyword>
<proteinExistence type="predicted"/>
<dbReference type="CDD" id="cd00796">
    <property type="entry name" value="INT_Rci_Hp1_C"/>
    <property type="match status" value="1"/>
</dbReference>
<dbReference type="InterPro" id="IPR010998">
    <property type="entry name" value="Integrase_recombinase_N"/>
</dbReference>
<dbReference type="InterPro" id="IPR011010">
    <property type="entry name" value="DNA_brk_join_enz"/>
</dbReference>
<sequence length="346" mass="38829">MATFRQRKGPRGQGVWQVQIIRQGFPPQYRTFDTKGQAEAWARRLEGGMDVGSFQDRSEGDRTTVAEAFDRYLREITPGKSQGSQKSERSLISQLQQSPIARIALSRLTGKDVADYIRWRQATGVAAATVHHDLRRISHLYTVARSSWGMSYLVNPVPLAKAARPKLPPGRERRLEPGEEDRLLKAASPQLGAVIRFALATAMRQGEIASLRWDQVDLKRRSLTLGAADTKNRTARSVPLSPSALDVLRAIPRRVDGSVFGMSGNAIRLAWERVLRKTGITGLTFHDLRHEAISRLFEDTDLDIMEIRAISRHKTLQMLTRYTHLRTHLLADRLAGMGRGEGNHAD</sequence>
<evidence type="ECO:0000256" key="1">
    <source>
        <dbReference type="ARBA" id="ARBA00023125"/>
    </source>
</evidence>
<feature type="domain" description="Core-binding (CB)" evidence="4">
    <location>
        <begin position="63"/>
        <end position="145"/>
    </location>
</feature>
<dbReference type="GO" id="GO:0003677">
    <property type="term" value="F:DNA binding"/>
    <property type="evidence" value="ECO:0007669"/>
    <property type="project" value="UniProtKB-KW"/>
</dbReference>
<dbReference type="EMBL" id="AUZY01003229">
    <property type="protein sequence ID" value="EQD70200.1"/>
    <property type="molecule type" value="Genomic_DNA"/>
</dbReference>
<accession>T1CMN7</accession>
<dbReference type="InterPro" id="IPR044068">
    <property type="entry name" value="CB"/>
</dbReference>
<reference evidence="5" key="1">
    <citation type="submission" date="2013-08" db="EMBL/GenBank/DDBJ databases">
        <authorList>
            <person name="Mendez C."/>
            <person name="Richter M."/>
            <person name="Ferrer M."/>
            <person name="Sanchez J."/>
        </authorList>
    </citation>
    <scope>NUCLEOTIDE SEQUENCE</scope>
</reference>
<keyword evidence="2" id="KW-0233">DNA recombination</keyword>
<evidence type="ECO:0000313" key="5">
    <source>
        <dbReference type="EMBL" id="EQD70200.1"/>
    </source>
</evidence>
<name>T1CMN7_9ZZZZ</name>
<dbReference type="GO" id="GO:0015074">
    <property type="term" value="P:DNA integration"/>
    <property type="evidence" value="ECO:0007669"/>
    <property type="project" value="InterPro"/>
</dbReference>
<dbReference type="AlphaFoldDB" id="T1CMN7"/>
<evidence type="ECO:0000259" key="4">
    <source>
        <dbReference type="PROSITE" id="PS51900"/>
    </source>
</evidence>
<dbReference type="Pfam" id="PF00589">
    <property type="entry name" value="Phage_integrase"/>
    <property type="match status" value="1"/>
</dbReference>
<dbReference type="GO" id="GO:0006310">
    <property type="term" value="P:DNA recombination"/>
    <property type="evidence" value="ECO:0007669"/>
    <property type="project" value="UniProtKB-KW"/>
</dbReference>